<sequence>MIRALSSYTVRLGLTRRDDKYNSSDSYVVAYSGLSVLTSFTQFANWLECNAIEGSNSYVVAYSGLSRIPVRLYVCNVHEDFDDLEDAPHIDSWDKISYINRPVDILGEGKCFTLLDAVKNSSTGVFHRKIIDK</sequence>
<reference evidence="2" key="1">
    <citation type="submission" date="2019-07" db="EMBL/GenBank/DDBJ databases">
        <title>De Novo Assembly of kiwifruit Actinidia rufa.</title>
        <authorList>
            <person name="Sugita-Konishi S."/>
            <person name="Sato K."/>
            <person name="Mori E."/>
            <person name="Abe Y."/>
            <person name="Kisaki G."/>
            <person name="Hamano K."/>
            <person name="Suezawa K."/>
            <person name="Otani M."/>
            <person name="Fukuda T."/>
            <person name="Manabe T."/>
            <person name="Gomi K."/>
            <person name="Tabuchi M."/>
            <person name="Akimitsu K."/>
            <person name="Kataoka I."/>
        </authorList>
    </citation>
    <scope>NUCLEOTIDE SEQUENCE [LARGE SCALE GENOMIC DNA]</scope>
    <source>
        <strain evidence="2">cv. Fuchu</strain>
    </source>
</reference>
<protein>
    <submittedName>
        <fullName evidence="1">Uncharacterized protein</fullName>
    </submittedName>
</protein>
<gene>
    <name evidence="1" type="ORF">Acr_00g0038840</name>
</gene>
<accession>A0A7J0DH98</accession>
<proteinExistence type="predicted"/>
<dbReference type="OrthoDB" id="272162at2759"/>
<dbReference type="EMBL" id="BJWL01000226">
    <property type="protein sequence ID" value="GFS35283.1"/>
    <property type="molecule type" value="Genomic_DNA"/>
</dbReference>
<keyword evidence="2" id="KW-1185">Reference proteome</keyword>
<name>A0A7J0DH98_9ERIC</name>
<evidence type="ECO:0000313" key="1">
    <source>
        <dbReference type="EMBL" id="GFS35283.1"/>
    </source>
</evidence>
<comment type="caution">
    <text evidence="1">The sequence shown here is derived from an EMBL/GenBank/DDBJ whole genome shotgun (WGS) entry which is preliminary data.</text>
</comment>
<organism evidence="1 2">
    <name type="scientific">Actinidia rufa</name>
    <dbReference type="NCBI Taxonomy" id="165716"/>
    <lineage>
        <taxon>Eukaryota</taxon>
        <taxon>Viridiplantae</taxon>
        <taxon>Streptophyta</taxon>
        <taxon>Embryophyta</taxon>
        <taxon>Tracheophyta</taxon>
        <taxon>Spermatophyta</taxon>
        <taxon>Magnoliopsida</taxon>
        <taxon>eudicotyledons</taxon>
        <taxon>Gunneridae</taxon>
        <taxon>Pentapetalae</taxon>
        <taxon>asterids</taxon>
        <taxon>Ericales</taxon>
        <taxon>Actinidiaceae</taxon>
        <taxon>Actinidia</taxon>
    </lineage>
</organism>
<dbReference type="Proteomes" id="UP000585474">
    <property type="component" value="Unassembled WGS sequence"/>
</dbReference>
<evidence type="ECO:0000313" key="2">
    <source>
        <dbReference type="Proteomes" id="UP000585474"/>
    </source>
</evidence>
<dbReference type="AlphaFoldDB" id="A0A7J0DH98"/>